<evidence type="ECO:0000313" key="2">
    <source>
        <dbReference type="Proteomes" id="UP000299102"/>
    </source>
</evidence>
<dbReference type="EMBL" id="BGZK01000673">
    <property type="protein sequence ID" value="GBP55625.1"/>
    <property type="molecule type" value="Genomic_DNA"/>
</dbReference>
<name>A0A4C1X012_EUMVA</name>
<gene>
    <name evidence="1" type="ORF">EVAR_35860_1</name>
</gene>
<accession>A0A4C1X012</accession>
<proteinExistence type="predicted"/>
<dbReference type="AlphaFoldDB" id="A0A4C1X012"/>
<comment type="caution">
    <text evidence="1">The sequence shown here is derived from an EMBL/GenBank/DDBJ whole genome shotgun (WGS) entry which is preliminary data.</text>
</comment>
<dbReference type="OrthoDB" id="8058536at2759"/>
<reference evidence="1 2" key="1">
    <citation type="journal article" date="2019" name="Commun. Biol.">
        <title>The bagworm genome reveals a unique fibroin gene that provides high tensile strength.</title>
        <authorList>
            <person name="Kono N."/>
            <person name="Nakamura H."/>
            <person name="Ohtoshi R."/>
            <person name="Tomita M."/>
            <person name="Numata K."/>
            <person name="Arakawa K."/>
        </authorList>
    </citation>
    <scope>NUCLEOTIDE SEQUENCE [LARGE SCALE GENOMIC DNA]</scope>
</reference>
<protein>
    <submittedName>
        <fullName evidence="1">Uncharacterized protein</fullName>
    </submittedName>
</protein>
<keyword evidence="2" id="KW-1185">Reference proteome</keyword>
<organism evidence="1 2">
    <name type="scientific">Eumeta variegata</name>
    <name type="common">Bagworm moth</name>
    <name type="synonym">Eumeta japonica</name>
    <dbReference type="NCBI Taxonomy" id="151549"/>
    <lineage>
        <taxon>Eukaryota</taxon>
        <taxon>Metazoa</taxon>
        <taxon>Ecdysozoa</taxon>
        <taxon>Arthropoda</taxon>
        <taxon>Hexapoda</taxon>
        <taxon>Insecta</taxon>
        <taxon>Pterygota</taxon>
        <taxon>Neoptera</taxon>
        <taxon>Endopterygota</taxon>
        <taxon>Lepidoptera</taxon>
        <taxon>Glossata</taxon>
        <taxon>Ditrysia</taxon>
        <taxon>Tineoidea</taxon>
        <taxon>Psychidae</taxon>
        <taxon>Oiketicinae</taxon>
        <taxon>Eumeta</taxon>
    </lineage>
</organism>
<evidence type="ECO:0000313" key="1">
    <source>
        <dbReference type="EMBL" id="GBP55625.1"/>
    </source>
</evidence>
<dbReference type="Proteomes" id="UP000299102">
    <property type="component" value="Unassembled WGS sequence"/>
</dbReference>
<sequence>MDRANTKWPYSSRACRFDSVEPTTKPPSCSRDTGASGSDFTSWNPLRRVCACAGRRTRTCTTPCGRVRFTMTLRLNVGRFGGAANLVAFSRKRTVPVILGGVRIPCKRSIKFLGLFLDSKISESITVTTSSQKLKKNMSILRCPSGTWWGAHPYFLKLLYNAILHSHLDYGLFLLEPIKSIFLKRLNLVLARALQIIVGCMKSSSINALQVECAHPPLPLRRQFLSDRFFFKSLRFSNHSLTV</sequence>